<dbReference type="SUPFAM" id="SSF56349">
    <property type="entry name" value="DNA breaking-rejoining enzymes"/>
    <property type="match status" value="1"/>
</dbReference>
<dbReference type="InterPro" id="IPR013500">
    <property type="entry name" value="TopoI_cat_euk"/>
</dbReference>
<accession>A0A1L7NFH3</accession>
<dbReference type="InterPro" id="IPR011010">
    <property type="entry name" value="DNA_brk_join_enz"/>
</dbReference>
<evidence type="ECO:0000256" key="3">
    <source>
        <dbReference type="ARBA" id="ARBA00012891"/>
    </source>
</evidence>
<evidence type="ECO:0000259" key="8">
    <source>
        <dbReference type="Pfam" id="PF21338"/>
    </source>
</evidence>
<evidence type="ECO:0000256" key="5">
    <source>
        <dbReference type="ARBA" id="ARBA00023125"/>
    </source>
</evidence>
<evidence type="ECO:0000256" key="4">
    <source>
        <dbReference type="ARBA" id="ARBA00023029"/>
    </source>
</evidence>
<dbReference type="Gene3D" id="1.10.132.120">
    <property type="match status" value="1"/>
</dbReference>
<gene>
    <name evidence="9" type="ORF">KF715C_ch36320</name>
</gene>
<dbReference type="GO" id="GO:0003917">
    <property type="term" value="F:DNA topoisomerase type I (single strand cut, ATP-independent) activity"/>
    <property type="evidence" value="ECO:0007669"/>
    <property type="project" value="UniProtKB-EC"/>
</dbReference>
<dbReference type="GO" id="GO:0006265">
    <property type="term" value="P:DNA topological change"/>
    <property type="evidence" value="ECO:0007669"/>
    <property type="project" value="InterPro"/>
</dbReference>
<dbReference type="RefSeq" id="WP_060517201.1">
    <property type="nucleotide sequence ID" value="NZ_AP015029.1"/>
</dbReference>
<evidence type="ECO:0000256" key="2">
    <source>
        <dbReference type="ARBA" id="ARBA00006645"/>
    </source>
</evidence>
<evidence type="ECO:0000256" key="6">
    <source>
        <dbReference type="ARBA" id="ARBA00023235"/>
    </source>
</evidence>
<dbReference type="Gene3D" id="3.90.15.10">
    <property type="entry name" value="Topoisomerase I, Chain A, domain 3"/>
    <property type="match status" value="1"/>
</dbReference>
<dbReference type="Gene3D" id="3.30.66.10">
    <property type="entry name" value="DNA topoisomerase I domain"/>
    <property type="match status" value="1"/>
</dbReference>
<sequence length="340" mass="39067">MLDCPLPRTLHYVDDSQPGLTRRRWRDRFIYLDPDGQRVRDSETLARIAALVIPPAYTDVWICTDPQGHLQATGRDARGRKQYRYHAQWRELRDQHKYGRMLAFAKALPKLRAQLEAHLARPGLDREKVMALVVSLLDHTLIRIGNQRYLRDNQSYGLTTLRNRHVQVKGSTIRFQFRGKRGVEHNVTLNDRRLASLLKRCMELPGQALFQYLDEDGQRHSVGSGEVNQFLQQLTGADFTAKDYRTWAGSSLALDLLKPLAWEPESEAKRQVAAIVRQVATRLGNTPAVCRRCYIHPAVLEHYALGRLASLPKNRVRKGLDPEEVALLLFLQALEEQDDH</sequence>
<dbReference type="InterPro" id="IPR035447">
    <property type="entry name" value="DNA_topo_I_N_sf"/>
</dbReference>
<comment type="catalytic activity">
    <reaction evidence="1">
        <text>ATP-independent breakage of single-stranded DNA, followed by passage and rejoining.</text>
        <dbReference type="EC" id="5.6.2.1"/>
    </reaction>
</comment>
<dbReference type="PROSITE" id="PS52038">
    <property type="entry name" value="TOPO_IB_2"/>
    <property type="match status" value="1"/>
</dbReference>
<evidence type="ECO:0000313" key="10">
    <source>
        <dbReference type="Proteomes" id="UP000218731"/>
    </source>
</evidence>
<comment type="similarity">
    <text evidence="2">Belongs to the type IB topoisomerase family.</text>
</comment>
<dbReference type="EC" id="5.6.2.1" evidence="3"/>
<evidence type="ECO:0000256" key="1">
    <source>
        <dbReference type="ARBA" id="ARBA00000213"/>
    </source>
</evidence>
<dbReference type="InterPro" id="IPR049331">
    <property type="entry name" value="Top1B_N_bact"/>
</dbReference>
<dbReference type="InterPro" id="IPR001631">
    <property type="entry name" value="TopoI"/>
</dbReference>
<feature type="domain" description="DNA topoisomerase I catalytic core eukaryotic-type" evidence="7">
    <location>
        <begin position="88"/>
        <end position="303"/>
    </location>
</feature>
<dbReference type="InterPro" id="IPR014711">
    <property type="entry name" value="TopoI_cat_a-hlx-sub_euk"/>
</dbReference>
<keyword evidence="6 9" id="KW-0413">Isomerase</keyword>
<protein>
    <recommendedName>
        <fullName evidence="3">DNA topoisomerase</fullName>
        <ecNumber evidence="3">5.6.2.1</ecNumber>
    </recommendedName>
</protein>
<keyword evidence="4" id="KW-0799">Topoisomerase</keyword>
<reference evidence="9 10" key="1">
    <citation type="submission" date="2015-11" db="EMBL/GenBank/DDBJ databases">
        <title>Complete genome sequencing of a biphenyl-degrading bacterium, Pseudomonas putida KF715 (=NBRC110667).</title>
        <authorList>
            <person name="Suenaga H."/>
            <person name="Fujihara N."/>
            <person name="Watanabe T."/>
            <person name="Hirose J."/>
            <person name="Kimura N."/>
            <person name="Yamazoe A."/>
            <person name="Hosoyama A."/>
            <person name="Shimodaira J."/>
            <person name="Furukawa K."/>
        </authorList>
    </citation>
    <scope>NUCLEOTIDE SEQUENCE [LARGE SCALE GENOMIC DNA]</scope>
    <source>
        <strain evidence="9 10">KF715</strain>
    </source>
</reference>
<dbReference type="Pfam" id="PF01028">
    <property type="entry name" value="Topoisom_I"/>
    <property type="match status" value="1"/>
</dbReference>
<dbReference type="EMBL" id="AP015029">
    <property type="protein sequence ID" value="BAW24205.1"/>
    <property type="molecule type" value="Genomic_DNA"/>
</dbReference>
<dbReference type="PRINTS" id="PR00416">
    <property type="entry name" value="EUTPISMRASEI"/>
</dbReference>
<proteinExistence type="inferred from homology"/>
<evidence type="ECO:0000313" key="9">
    <source>
        <dbReference type="EMBL" id="BAW24205.1"/>
    </source>
</evidence>
<dbReference type="SUPFAM" id="SSF55869">
    <property type="entry name" value="DNA topoisomerase I domain"/>
    <property type="match status" value="1"/>
</dbReference>
<keyword evidence="5" id="KW-0238">DNA-binding</keyword>
<feature type="domain" description="DNA topoisomerase IB N-terminal" evidence="8">
    <location>
        <begin position="28"/>
        <end position="76"/>
    </location>
</feature>
<dbReference type="Proteomes" id="UP000218731">
    <property type="component" value="Chromosome 1"/>
</dbReference>
<name>A0A1L7NFH3_PSEPU</name>
<dbReference type="GO" id="GO:0003677">
    <property type="term" value="F:DNA binding"/>
    <property type="evidence" value="ECO:0007669"/>
    <property type="project" value="UniProtKB-KW"/>
</dbReference>
<dbReference type="AlphaFoldDB" id="A0A1L7NFH3"/>
<dbReference type="Pfam" id="PF21338">
    <property type="entry name" value="Top1B_N_bact"/>
    <property type="match status" value="1"/>
</dbReference>
<organism evidence="9 10">
    <name type="scientific">Pseudomonas putida</name>
    <name type="common">Arthrobacter siderocapsulatus</name>
    <dbReference type="NCBI Taxonomy" id="303"/>
    <lineage>
        <taxon>Bacteria</taxon>
        <taxon>Pseudomonadati</taxon>
        <taxon>Pseudomonadota</taxon>
        <taxon>Gammaproteobacteria</taxon>
        <taxon>Pseudomonadales</taxon>
        <taxon>Pseudomonadaceae</taxon>
        <taxon>Pseudomonas</taxon>
    </lineage>
</organism>
<evidence type="ECO:0000259" key="7">
    <source>
        <dbReference type="Pfam" id="PF01028"/>
    </source>
</evidence>